<dbReference type="Pfam" id="PF19964">
    <property type="entry name" value="EAD11"/>
    <property type="match status" value="1"/>
</dbReference>
<gene>
    <name evidence="5" type="ordered locus">Halhy_5094</name>
</gene>
<sequence length="939" mass="107545">MNTTLESIKELISKGLTLEAIQALRIYPNITSFADNIILYSARLYDADEAKRKDIISTDKYLRLKNQINNHLLEIINTLKKDQNSQSTDTLQYGDEYIKMNHERWQEQTIDGELTKLVQELLDKEKQNFEIKEAKLRAEFKHEIEVLSGKISTELIRLNNLFPTSKFKQDIPDSTFVGIDFGTSNTIVSFLCYYKDRKDFNITLPQTIELPFHKPKQVEEFIIPSAIYYNEENKQIYYGIDAKGQNKTDHIEGKNYWSSFKTRLGIDEGGIFYNSLLKGHSTTTIVNPTQAAEAFLLWLKTQLETYIAENRLPQNVYYTVSIPASFNSNKREAYLNILKKIGIEINSTVLIDEPNAAFLHCLISLPKEKIKALQRQHILVFDFGAGTCDISIVEFWEQSSGIIHSKNYSTSSDNLLGGDNIDFKIAEDILYDYFLEQTKNQDKYITQEQKQAILNGLKEVAEQLKIAACNRLNKKPSLKNTENSVATDEKVVIEFKGKAYNLAEFELSFSDFDAIMNIFCAKSNKESNIFLPIEAALQNAKMLPSDIDYVLLIGGSCKNPYIKTALDEFFTEAELIEPENLQTQVSKGTALNTALIYGLGTNVMDPVVSESISFQMFDGGFVTLIEAGTSIPSKDFRLTGFSVLESDQTQIEIPIYASGTQKMLANHRIIGKFSIEDTFDLVVKVDHNKTIHLDVYQTKQGATSTKIESISFMPYSSLILSPYRRQVKNLERKLFELLAQGLDHSNYNVKSIVREIADLHESHKSHQESLDIFLNYAPTNYANIAYYAEKAFQYKLSSEYTKKAYENDKDGVSAYNYANEFAKTSVEYQKLMKESADFGYLSGLYEYGIILHQTGHKQEGDVYIQKAFEKLQTKFINNPKNLMPWEYIRLLKMAKYLKEDEKVAEIEKIIKELEKERARERNIVNERNFLGKKSALEDI</sequence>
<keyword evidence="2" id="KW-0067">ATP-binding</keyword>
<reference evidence="5 6" key="1">
    <citation type="journal article" date="2011" name="Stand. Genomic Sci.">
        <title>Complete genome sequence of Haliscomenobacter hydrossis type strain (O).</title>
        <authorList>
            <consortium name="US DOE Joint Genome Institute (JGI-PGF)"/>
            <person name="Daligault H."/>
            <person name="Lapidus A."/>
            <person name="Zeytun A."/>
            <person name="Nolan M."/>
            <person name="Lucas S."/>
            <person name="Del Rio T.G."/>
            <person name="Tice H."/>
            <person name="Cheng J.F."/>
            <person name="Tapia R."/>
            <person name="Han C."/>
            <person name="Goodwin L."/>
            <person name="Pitluck S."/>
            <person name="Liolios K."/>
            <person name="Pagani I."/>
            <person name="Ivanova N."/>
            <person name="Huntemann M."/>
            <person name="Mavromatis K."/>
            <person name="Mikhailova N."/>
            <person name="Pati A."/>
            <person name="Chen A."/>
            <person name="Palaniappan K."/>
            <person name="Land M."/>
            <person name="Hauser L."/>
            <person name="Brambilla E.M."/>
            <person name="Rohde M."/>
            <person name="Verbarg S."/>
            <person name="Goker M."/>
            <person name="Bristow J."/>
            <person name="Eisen J.A."/>
            <person name="Markowitz V."/>
            <person name="Hugenholtz P."/>
            <person name="Kyrpides N.C."/>
            <person name="Klenk H.P."/>
            <person name="Woyke T."/>
        </authorList>
    </citation>
    <scope>NUCLEOTIDE SEQUENCE [LARGE SCALE GENOMIC DNA]</scope>
    <source>
        <strain evidence="6">ATCC 27775 / DSM 1100 / LMG 10767 / O</strain>
    </source>
</reference>
<dbReference type="AlphaFoldDB" id="F4L3E3"/>
<organism evidence="5 6">
    <name type="scientific">Haliscomenobacter hydrossis (strain ATCC 27775 / DSM 1100 / LMG 10767 / O)</name>
    <dbReference type="NCBI Taxonomy" id="760192"/>
    <lineage>
        <taxon>Bacteria</taxon>
        <taxon>Pseudomonadati</taxon>
        <taxon>Bacteroidota</taxon>
        <taxon>Saprospiria</taxon>
        <taxon>Saprospirales</taxon>
        <taxon>Haliscomenobacteraceae</taxon>
        <taxon>Haliscomenobacter</taxon>
    </lineage>
</organism>
<dbReference type="InterPro" id="IPR029047">
    <property type="entry name" value="HSP70_peptide-bd_sf"/>
</dbReference>
<reference key="2">
    <citation type="submission" date="2011-04" db="EMBL/GenBank/DDBJ databases">
        <title>Complete sequence of chromosome of Haliscomenobacter hydrossis DSM 1100.</title>
        <authorList>
            <consortium name="US DOE Joint Genome Institute (JGI-PGF)"/>
            <person name="Lucas S."/>
            <person name="Han J."/>
            <person name="Lapidus A."/>
            <person name="Bruce D."/>
            <person name="Goodwin L."/>
            <person name="Pitluck S."/>
            <person name="Peters L."/>
            <person name="Kyrpides N."/>
            <person name="Mavromatis K."/>
            <person name="Ivanova N."/>
            <person name="Ovchinnikova G."/>
            <person name="Pagani I."/>
            <person name="Daligault H."/>
            <person name="Detter J.C."/>
            <person name="Han C."/>
            <person name="Land M."/>
            <person name="Hauser L."/>
            <person name="Markowitz V."/>
            <person name="Cheng J.-F."/>
            <person name="Hugenholtz P."/>
            <person name="Woyke T."/>
            <person name="Wu D."/>
            <person name="Verbarg S."/>
            <person name="Frueling A."/>
            <person name="Brambilla E."/>
            <person name="Klenk H.-P."/>
            <person name="Eisen J.A."/>
        </authorList>
    </citation>
    <scope>NUCLEOTIDE SEQUENCE</scope>
    <source>
        <strain>DSM 1100</strain>
    </source>
</reference>
<dbReference type="Gene3D" id="3.90.640.10">
    <property type="entry name" value="Actin, Chain A, domain 4"/>
    <property type="match status" value="1"/>
</dbReference>
<dbReference type="PANTHER" id="PTHR19375">
    <property type="entry name" value="HEAT SHOCK PROTEIN 70KDA"/>
    <property type="match status" value="1"/>
</dbReference>
<dbReference type="GO" id="GO:0140662">
    <property type="term" value="F:ATP-dependent protein folding chaperone"/>
    <property type="evidence" value="ECO:0007669"/>
    <property type="project" value="InterPro"/>
</dbReference>
<dbReference type="EMBL" id="CP002691">
    <property type="protein sequence ID" value="AEE52920.1"/>
    <property type="molecule type" value="Genomic_DNA"/>
</dbReference>
<dbReference type="InterPro" id="IPR013126">
    <property type="entry name" value="Hsp_70_fam"/>
</dbReference>
<name>F4L3E3_HALH1</name>
<dbReference type="PRINTS" id="PR00301">
    <property type="entry name" value="HEATSHOCK70"/>
</dbReference>
<protein>
    <submittedName>
        <fullName evidence="5">Heat shock protein 70</fullName>
    </submittedName>
</protein>
<evidence type="ECO:0000256" key="2">
    <source>
        <dbReference type="ARBA" id="ARBA00022840"/>
    </source>
</evidence>
<evidence type="ECO:0000256" key="1">
    <source>
        <dbReference type="ARBA" id="ARBA00022741"/>
    </source>
</evidence>
<dbReference type="Gene3D" id="3.30.420.40">
    <property type="match status" value="2"/>
</dbReference>
<keyword evidence="6" id="KW-1185">Reference proteome</keyword>
<dbReference type="RefSeq" id="WP_013767455.1">
    <property type="nucleotide sequence ID" value="NC_015510.1"/>
</dbReference>
<proteinExistence type="predicted"/>
<feature type="coiled-coil region" evidence="3">
    <location>
        <begin position="896"/>
        <end position="926"/>
    </location>
</feature>
<dbReference type="KEGG" id="hhy:Halhy_5094"/>
<dbReference type="OrthoDB" id="499700at2"/>
<evidence type="ECO:0000313" key="5">
    <source>
        <dbReference type="EMBL" id="AEE52920.1"/>
    </source>
</evidence>
<dbReference type="SUPFAM" id="SSF53067">
    <property type="entry name" value="Actin-like ATPase domain"/>
    <property type="match status" value="2"/>
</dbReference>
<dbReference type="InterPro" id="IPR045439">
    <property type="entry name" value="EAD11"/>
</dbReference>
<accession>F4L3E3</accession>
<dbReference type="Proteomes" id="UP000008461">
    <property type="component" value="Chromosome"/>
</dbReference>
<evidence type="ECO:0000259" key="4">
    <source>
        <dbReference type="Pfam" id="PF19964"/>
    </source>
</evidence>
<dbReference type="InterPro" id="IPR043129">
    <property type="entry name" value="ATPase_NBD"/>
</dbReference>
<evidence type="ECO:0000256" key="3">
    <source>
        <dbReference type="SAM" id="Coils"/>
    </source>
</evidence>
<dbReference type="SUPFAM" id="SSF100920">
    <property type="entry name" value="Heat shock protein 70kD (HSP70), peptide-binding domain"/>
    <property type="match status" value="1"/>
</dbReference>
<feature type="domain" description="Effector-associated" evidence="4">
    <location>
        <begin position="4"/>
        <end position="79"/>
    </location>
</feature>
<keyword evidence="5" id="KW-0346">Stress response</keyword>
<keyword evidence="3" id="KW-0175">Coiled coil</keyword>
<keyword evidence="1" id="KW-0547">Nucleotide-binding</keyword>
<dbReference type="Pfam" id="PF00012">
    <property type="entry name" value="HSP70"/>
    <property type="match status" value="1"/>
</dbReference>
<evidence type="ECO:0000313" key="6">
    <source>
        <dbReference type="Proteomes" id="UP000008461"/>
    </source>
</evidence>
<dbReference type="STRING" id="760192.Halhy_5094"/>
<dbReference type="eggNOG" id="COG0443">
    <property type="taxonomic scope" value="Bacteria"/>
</dbReference>
<dbReference type="HOGENOM" id="CLU_012189_0_0_10"/>
<dbReference type="GO" id="GO:0005524">
    <property type="term" value="F:ATP binding"/>
    <property type="evidence" value="ECO:0007669"/>
    <property type="project" value="UniProtKB-KW"/>
</dbReference>
<dbReference type="Gene3D" id="2.60.34.10">
    <property type="entry name" value="Substrate Binding Domain Of DNAk, Chain A, domain 1"/>
    <property type="match status" value="1"/>
</dbReference>